<sequence>MYATARGAYAAVVVAEIMREDWMDASVRANVVHLAQWRGR</sequence>
<organism evidence="1">
    <name type="scientific">uncultured Chloroflexia bacterium</name>
    <dbReference type="NCBI Taxonomy" id="1672391"/>
    <lineage>
        <taxon>Bacteria</taxon>
        <taxon>Bacillati</taxon>
        <taxon>Chloroflexota</taxon>
        <taxon>Chloroflexia</taxon>
        <taxon>environmental samples</taxon>
    </lineage>
</organism>
<proteinExistence type="predicted"/>
<name>A0A6J4I8X4_9CHLR</name>
<gene>
    <name evidence="1" type="ORF">AVDCRST_MAG26-1583</name>
</gene>
<protein>
    <submittedName>
        <fullName evidence="1">Uncharacterized protein</fullName>
    </submittedName>
</protein>
<accession>A0A6J4I8X4</accession>
<reference evidence="1" key="1">
    <citation type="submission" date="2020-02" db="EMBL/GenBank/DDBJ databases">
        <authorList>
            <person name="Meier V. D."/>
        </authorList>
    </citation>
    <scope>NUCLEOTIDE SEQUENCE</scope>
    <source>
        <strain evidence="1">AVDCRST_MAG26</strain>
    </source>
</reference>
<evidence type="ECO:0000313" key="1">
    <source>
        <dbReference type="EMBL" id="CAA9244119.1"/>
    </source>
</evidence>
<dbReference type="AlphaFoldDB" id="A0A6J4I8X4"/>
<dbReference type="EMBL" id="CADCTK010000365">
    <property type="protein sequence ID" value="CAA9244119.1"/>
    <property type="molecule type" value="Genomic_DNA"/>
</dbReference>